<evidence type="ECO:0000313" key="1">
    <source>
        <dbReference type="EMBL" id="KPL72640.1"/>
    </source>
</evidence>
<dbReference type="AlphaFoldDB" id="A0A0P6XCN6"/>
<keyword evidence="2" id="KW-1185">Reference proteome</keyword>
<sequence>MSDLFDQVTSSEDLITKLLAKIPGFSGYIERQNRRAADKLLRDTVSNRFEEIWRRISTIQTDLVSQGAIEYVDDMEGAAIKYRQFIDRVKNAAYGYSGVFDAVKINEPELVKIYQYDLALLTLADEANRAVDTVEASIGTDGLPAAIRNLKSLATKAVDAFNHRSEVVLAQQDQPSQ</sequence>
<evidence type="ECO:0000313" key="2">
    <source>
        <dbReference type="Proteomes" id="UP000050430"/>
    </source>
</evidence>
<protein>
    <submittedName>
        <fullName evidence="1">Uncharacterized protein</fullName>
    </submittedName>
</protein>
<dbReference type="STRING" id="229920.ADM99_05950"/>
<proteinExistence type="predicted"/>
<comment type="caution">
    <text evidence="1">The sequence shown here is derived from an EMBL/GenBank/DDBJ whole genome shotgun (WGS) entry which is preliminary data.</text>
</comment>
<organism evidence="1 2">
    <name type="scientific">Leptolinea tardivitalis</name>
    <dbReference type="NCBI Taxonomy" id="229920"/>
    <lineage>
        <taxon>Bacteria</taxon>
        <taxon>Bacillati</taxon>
        <taxon>Chloroflexota</taxon>
        <taxon>Anaerolineae</taxon>
        <taxon>Anaerolineales</taxon>
        <taxon>Anaerolineaceae</taxon>
        <taxon>Leptolinea</taxon>
    </lineage>
</organism>
<reference evidence="1 2" key="1">
    <citation type="submission" date="2015-07" db="EMBL/GenBank/DDBJ databases">
        <title>Genome sequence of Leptolinea tardivitalis DSM 16556.</title>
        <authorList>
            <person name="Hemp J."/>
            <person name="Ward L.M."/>
            <person name="Pace L.A."/>
            <person name="Fischer W.W."/>
        </authorList>
    </citation>
    <scope>NUCLEOTIDE SEQUENCE [LARGE SCALE GENOMIC DNA]</scope>
    <source>
        <strain evidence="1 2">YMTK-2</strain>
    </source>
</reference>
<dbReference type="EMBL" id="LGCK01000007">
    <property type="protein sequence ID" value="KPL72640.1"/>
    <property type="molecule type" value="Genomic_DNA"/>
</dbReference>
<gene>
    <name evidence="1" type="ORF">ADM99_05950</name>
</gene>
<accession>A0A0P6XCN6</accession>
<name>A0A0P6XCN6_9CHLR</name>
<dbReference type="RefSeq" id="WP_062421301.1">
    <property type="nucleotide sequence ID" value="NZ_BBYA01000008.1"/>
</dbReference>
<dbReference type="OrthoDB" id="160712at2"/>
<dbReference type="Proteomes" id="UP000050430">
    <property type="component" value="Unassembled WGS sequence"/>
</dbReference>